<dbReference type="Proteomes" id="UP000441717">
    <property type="component" value="Unassembled WGS sequence"/>
</dbReference>
<dbReference type="SUPFAM" id="SSF109604">
    <property type="entry name" value="HD-domain/PDEase-like"/>
    <property type="match status" value="1"/>
</dbReference>
<reference evidence="2 3" key="1">
    <citation type="submission" date="2019-10" db="EMBL/GenBank/DDBJ databases">
        <title>Comparative genomics of sulfur disproportionating microorganisms.</title>
        <authorList>
            <person name="Ward L.M."/>
            <person name="Bertran E."/>
            <person name="Johnston D."/>
        </authorList>
    </citation>
    <scope>NUCLEOTIDE SEQUENCE [LARGE SCALE GENOMIC DNA]</scope>
    <source>
        <strain evidence="2 3">DSM 14055</strain>
    </source>
</reference>
<sequence>MRIDGQHPVIGSQLVERFNEELGLGEELPLVVEAVRHHHERWDGTGYLDGLKGEEIPFLARVLAVADAYDAVTAWRPYKGAIPEEESLREIARCAGSQFDHELAMTFVVVVGGWKLGLTKN</sequence>
<evidence type="ECO:0000313" key="3">
    <source>
        <dbReference type="Proteomes" id="UP000441717"/>
    </source>
</evidence>
<name>A0A6N7IP03_9FIRM</name>
<dbReference type="PANTHER" id="PTHR45228">
    <property type="entry name" value="CYCLIC DI-GMP PHOSPHODIESTERASE TM_0186-RELATED"/>
    <property type="match status" value="1"/>
</dbReference>
<organism evidence="2 3">
    <name type="scientific">Desulfofundulus thermobenzoicus</name>
    <dbReference type="NCBI Taxonomy" id="29376"/>
    <lineage>
        <taxon>Bacteria</taxon>
        <taxon>Bacillati</taxon>
        <taxon>Bacillota</taxon>
        <taxon>Clostridia</taxon>
        <taxon>Eubacteriales</taxon>
        <taxon>Peptococcaceae</taxon>
        <taxon>Desulfofundulus</taxon>
    </lineage>
</organism>
<dbReference type="InterPro" id="IPR052020">
    <property type="entry name" value="Cyclic_di-GMP/3'3'-cGAMP_PDE"/>
</dbReference>
<dbReference type="PROSITE" id="PS51832">
    <property type="entry name" value="HD_GYP"/>
    <property type="match status" value="1"/>
</dbReference>
<dbReference type="EMBL" id="WHYR01000003">
    <property type="protein sequence ID" value="MQL51048.1"/>
    <property type="molecule type" value="Genomic_DNA"/>
</dbReference>
<proteinExistence type="predicted"/>
<dbReference type="InterPro" id="IPR037522">
    <property type="entry name" value="HD_GYP_dom"/>
</dbReference>
<comment type="caution">
    <text evidence="2">The sequence shown here is derived from an EMBL/GenBank/DDBJ whole genome shotgun (WGS) entry which is preliminary data.</text>
</comment>
<accession>A0A6N7IP03</accession>
<dbReference type="InterPro" id="IPR003607">
    <property type="entry name" value="HD/PDEase_dom"/>
</dbReference>
<dbReference type="RefSeq" id="WP_341473704.1">
    <property type="nucleotide sequence ID" value="NZ_WHYR01000003.1"/>
</dbReference>
<dbReference type="Pfam" id="PF13487">
    <property type="entry name" value="HD_5"/>
    <property type="match status" value="1"/>
</dbReference>
<keyword evidence="3" id="KW-1185">Reference proteome</keyword>
<evidence type="ECO:0000259" key="1">
    <source>
        <dbReference type="PROSITE" id="PS51832"/>
    </source>
</evidence>
<dbReference type="Gene3D" id="1.10.3210.10">
    <property type="entry name" value="Hypothetical protein af1432"/>
    <property type="match status" value="1"/>
</dbReference>
<protein>
    <submittedName>
        <fullName evidence="2">HD domain-containing protein</fullName>
    </submittedName>
</protein>
<dbReference type="AlphaFoldDB" id="A0A6N7IP03"/>
<feature type="domain" description="HD-GYP" evidence="1">
    <location>
        <begin position="1"/>
        <end position="121"/>
    </location>
</feature>
<dbReference type="PANTHER" id="PTHR45228:SF4">
    <property type="entry name" value="LIPOPROTEIN"/>
    <property type="match status" value="1"/>
</dbReference>
<dbReference type="CDD" id="cd00077">
    <property type="entry name" value="HDc"/>
    <property type="match status" value="1"/>
</dbReference>
<gene>
    <name evidence="2" type="ORF">GFC01_01935</name>
</gene>
<evidence type="ECO:0000313" key="2">
    <source>
        <dbReference type="EMBL" id="MQL51048.1"/>
    </source>
</evidence>